<sequence length="340" mass="39786">MKIISIAIPTYNMEQWLNRCLDSVIVPEILDKIEIIVVNDGSRDRSSEIAHSYADKYPNSVVVIDKENGNYGSCVNKALEVATGKYFRILDADDWFDSSGFVDYVNRLESLTVDVVVTHYAKEFVGKRENSIYKTSTKHFDQIISIHSLQANSIDFYEDLVMHTLSYRTELLKSCNLRLSEGISYTDTEYVYYPLLKAQNIVFLDILLYRYFIGREGQTVSISSRINHANDMYMILDRILSKPCPIFESLSTRKIQLHLLCTFIASYYWSILVIQKLNRENNLFLEKFDERLKKWDEEVYNEVAKVKCLGIAYIKYWRSTRKQIIPTTIYCWLRQLSGKY</sequence>
<dbReference type="PANTHER" id="PTHR22916">
    <property type="entry name" value="GLYCOSYLTRANSFERASE"/>
    <property type="match status" value="1"/>
</dbReference>
<evidence type="ECO:0000259" key="3">
    <source>
        <dbReference type="Pfam" id="PF00535"/>
    </source>
</evidence>
<dbReference type="Proteomes" id="UP000441162">
    <property type="component" value="Unassembled WGS sequence"/>
</dbReference>
<name>A0A4Q5HQD8_9BACT</name>
<gene>
    <name evidence="5" type="ORF">F2Y51_00070</name>
    <name evidence="4" type="ORF">F2Y58_14245</name>
</gene>
<dbReference type="PANTHER" id="PTHR22916:SF51">
    <property type="entry name" value="GLYCOSYLTRANSFERASE EPSH-RELATED"/>
    <property type="match status" value="1"/>
</dbReference>
<feature type="domain" description="Glycosyltransferase 2-like" evidence="3">
    <location>
        <begin position="5"/>
        <end position="135"/>
    </location>
</feature>
<dbReference type="RefSeq" id="WP_007844027.1">
    <property type="nucleotide sequence ID" value="NZ_JADNOS010000023.1"/>
</dbReference>
<evidence type="ECO:0000256" key="1">
    <source>
        <dbReference type="ARBA" id="ARBA00022676"/>
    </source>
</evidence>
<proteinExistence type="predicted"/>
<dbReference type="EMBL" id="VVZA01000001">
    <property type="protein sequence ID" value="KAA5407833.1"/>
    <property type="molecule type" value="Genomic_DNA"/>
</dbReference>
<organism evidence="4 7">
    <name type="scientific">Phocaeicola dorei</name>
    <dbReference type="NCBI Taxonomy" id="357276"/>
    <lineage>
        <taxon>Bacteria</taxon>
        <taxon>Pseudomonadati</taxon>
        <taxon>Bacteroidota</taxon>
        <taxon>Bacteroidia</taxon>
        <taxon>Bacteroidales</taxon>
        <taxon>Bacteroidaceae</taxon>
        <taxon>Phocaeicola</taxon>
    </lineage>
</organism>
<dbReference type="CDD" id="cd00761">
    <property type="entry name" value="Glyco_tranf_GTA_type"/>
    <property type="match status" value="1"/>
</dbReference>
<comment type="caution">
    <text evidence="4">The sequence shown here is derived from an EMBL/GenBank/DDBJ whole genome shotgun (WGS) entry which is preliminary data.</text>
</comment>
<evidence type="ECO:0000313" key="5">
    <source>
        <dbReference type="EMBL" id="KAA5407833.1"/>
    </source>
</evidence>
<dbReference type="Proteomes" id="UP000481616">
    <property type="component" value="Unassembled WGS sequence"/>
</dbReference>
<dbReference type="Pfam" id="PF00535">
    <property type="entry name" value="Glycos_transf_2"/>
    <property type="match status" value="1"/>
</dbReference>
<protein>
    <submittedName>
        <fullName evidence="4">Glycosyltransferase family 2 protein</fullName>
    </submittedName>
</protein>
<dbReference type="Gene3D" id="3.90.550.10">
    <property type="entry name" value="Spore Coat Polysaccharide Biosynthesis Protein SpsA, Chain A"/>
    <property type="match status" value="1"/>
</dbReference>
<dbReference type="GO" id="GO:0016758">
    <property type="term" value="F:hexosyltransferase activity"/>
    <property type="evidence" value="ECO:0007669"/>
    <property type="project" value="UniProtKB-ARBA"/>
</dbReference>
<evidence type="ECO:0000313" key="7">
    <source>
        <dbReference type="Proteomes" id="UP000481616"/>
    </source>
</evidence>
<accession>A0A4Q5HQD8</accession>
<dbReference type="SUPFAM" id="SSF53448">
    <property type="entry name" value="Nucleotide-diphospho-sugar transferases"/>
    <property type="match status" value="1"/>
</dbReference>
<dbReference type="EMBL" id="VVYY01000011">
    <property type="protein sequence ID" value="KAA5396993.1"/>
    <property type="molecule type" value="Genomic_DNA"/>
</dbReference>
<evidence type="ECO:0000313" key="4">
    <source>
        <dbReference type="EMBL" id="KAA5396993.1"/>
    </source>
</evidence>
<keyword evidence="2 4" id="KW-0808">Transferase</keyword>
<evidence type="ECO:0000256" key="2">
    <source>
        <dbReference type="ARBA" id="ARBA00022679"/>
    </source>
</evidence>
<keyword evidence="1" id="KW-0328">Glycosyltransferase</keyword>
<reference evidence="6 7" key="1">
    <citation type="journal article" date="2019" name="Nat. Med.">
        <title>A library of human gut bacterial isolates paired with longitudinal multiomics data enables mechanistic microbiome research.</title>
        <authorList>
            <person name="Poyet M."/>
            <person name="Groussin M."/>
            <person name="Gibbons S.M."/>
            <person name="Avila-Pacheco J."/>
            <person name="Jiang X."/>
            <person name="Kearney S.M."/>
            <person name="Perrotta A.R."/>
            <person name="Berdy B."/>
            <person name="Zhao S."/>
            <person name="Lieberman T.D."/>
            <person name="Swanson P.K."/>
            <person name="Smith M."/>
            <person name="Roesemann S."/>
            <person name="Alexander J.E."/>
            <person name="Rich S.A."/>
            <person name="Livny J."/>
            <person name="Vlamakis H."/>
            <person name="Clish C."/>
            <person name="Bullock K."/>
            <person name="Deik A."/>
            <person name="Scott J."/>
            <person name="Pierce K.A."/>
            <person name="Xavier R.J."/>
            <person name="Alm E.J."/>
        </authorList>
    </citation>
    <scope>NUCLEOTIDE SEQUENCE [LARGE SCALE GENOMIC DNA]</scope>
    <source>
        <strain evidence="4 7">BIOML-A1</strain>
        <strain evidence="5 6">BIOML-A4</strain>
    </source>
</reference>
<dbReference type="InterPro" id="IPR029044">
    <property type="entry name" value="Nucleotide-diphossugar_trans"/>
</dbReference>
<dbReference type="AlphaFoldDB" id="A0A4Q5HQD8"/>
<dbReference type="InterPro" id="IPR001173">
    <property type="entry name" value="Glyco_trans_2-like"/>
</dbReference>
<evidence type="ECO:0000313" key="6">
    <source>
        <dbReference type="Proteomes" id="UP000441162"/>
    </source>
</evidence>